<feature type="region of interest" description="Disordered" evidence="1">
    <location>
        <begin position="42"/>
        <end position="77"/>
    </location>
</feature>
<keyword evidence="4" id="KW-1185">Reference proteome</keyword>
<dbReference type="AlphaFoldDB" id="A0A6A6UQG6"/>
<feature type="region of interest" description="Disordered" evidence="1">
    <location>
        <begin position="1"/>
        <end position="25"/>
    </location>
</feature>
<accession>A0A6A6UQG6</accession>
<keyword evidence="2" id="KW-0472">Membrane</keyword>
<organism evidence="3 4">
    <name type="scientific">Microthyrium microscopicum</name>
    <dbReference type="NCBI Taxonomy" id="703497"/>
    <lineage>
        <taxon>Eukaryota</taxon>
        <taxon>Fungi</taxon>
        <taxon>Dikarya</taxon>
        <taxon>Ascomycota</taxon>
        <taxon>Pezizomycotina</taxon>
        <taxon>Dothideomycetes</taxon>
        <taxon>Dothideomycetes incertae sedis</taxon>
        <taxon>Microthyriales</taxon>
        <taxon>Microthyriaceae</taxon>
        <taxon>Microthyrium</taxon>
    </lineage>
</organism>
<evidence type="ECO:0000256" key="2">
    <source>
        <dbReference type="SAM" id="Phobius"/>
    </source>
</evidence>
<name>A0A6A6UQG6_9PEZI</name>
<protein>
    <submittedName>
        <fullName evidence="3">Uncharacterized protein</fullName>
    </submittedName>
</protein>
<sequence length="340" mass="37239">MAASPYQNLPRKASVYSSSLSPDSLSSSFLSRLIRTHLPRLSSRDFDSSSSSSGESTPSHTRRWSSNSSFTGTPPPVYRSKASLVSDAEDDYFDALESSRLGARAGQESTLGEGLPDDFEIQSGIEWRYANQAISLYNLARQEGQSLAEPSGGIPSLTRQLYLHGTTYGLRGLPKQLSNEEIMSIWSSLPPAVRDIAAITTQSDSKASLSSRRSSLRYADALDHDRPPSVLHRVVAFFILQLFMLLQFLAPYMRLLAIYLASYERQNRVSERVLGQTMRAADGLVKFGNRVCDMNDGRVGQALGDAMVWWIRGVTGGIRQGIGSGLMALGVEGQGQDAMR</sequence>
<keyword evidence="2" id="KW-1133">Transmembrane helix</keyword>
<feature type="compositionally biased region" description="Low complexity" evidence="1">
    <location>
        <begin position="14"/>
        <end position="25"/>
    </location>
</feature>
<dbReference type="EMBL" id="MU004230">
    <property type="protein sequence ID" value="KAF2674512.1"/>
    <property type="molecule type" value="Genomic_DNA"/>
</dbReference>
<evidence type="ECO:0000313" key="3">
    <source>
        <dbReference type="EMBL" id="KAF2674512.1"/>
    </source>
</evidence>
<proteinExistence type="predicted"/>
<feature type="compositionally biased region" description="Low complexity" evidence="1">
    <location>
        <begin position="48"/>
        <end position="59"/>
    </location>
</feature>
<dbReference type="Proteomes" id="UP000799302">
    <property type="component" value="Unassembled WGS sequence"/>
</dbReference>
<keyword evidence="2" id="KW-0812">Transmembrane</keyword>
<dbReference type="OrthoDB" id="190201at2759"/>
<evidence type="ECO:0000313" key="4">
    <source>
        <dbReference type="Proteomes" id="UP000799302"/>
    </source>
</evidence>
<feature type="transmembrane region" description="Helical" evidence="2">
    <location>
        <begin position="234"/>
        <end position="262"/>
    </location>
</feature>
<gene>
    <name evidence="3" type="ORF">BT63DRAFT_419801</name>
</gene>
<evidence type="ECO:0000256" key="1">
    <source>
        <dbReference type="SAM" id="MobiDB-lite"/>
    </source>
</evidence>
<reference evidence="3" key="1">
    <citation type="journal article" date="2020" name="Stud. Mycol.">
        <title>101 Dothideomycetes genomes: a test case for predicting lifestyles and emergence of pathogens.</title>
        <authorList>
            <person name="Haridas S."/>
            <person name="Albert R."/>
            <person name="Binder M."/>
            <person name="Bloem J."/>
            <person name="Labutti K."/>
            <person name="Salamov A."/>
            <person name="Andreopoulos B."/>
            <person name="Baker S."/>
            <person name="Barry K."/>
            <person name="Bills G."/>
            <person name="Bluhm B."/>
            <person name="Cannon C."/>
            <person name="Castanera R."/>
            <person name="Culley D."/>
            <person name="Daum C."/>
            <person name="Ezra D."/>
            <person name="Gonzalez J."/>
            <person name="Henrissat B."/>
            <person name="Kuo A."/>
            <person name="Liang C."/>
            <person name="Lipzen A."/>
            <person name="Lutzoni F."/>
            <person name="Magnuson J."/>
            <person name="Mondo S."/>
            <person name="Nolan M."/>
            <person name="Ohm R."/>
            <person name="Pangilinan J."/>
            <person name="Park H.-J."/>
            <person name="Ramirez L."/>
            <person name="Alfaro M."/>
            <person name="Sun H."/>
            <person name="Tritt A."/>
            <person name="Yoshinaga Y."/>
            <person name="Zwiers L.-H."/>
            <person name="Turgeon B."/>
            <person name="Goodwin S."/>
            <person name="Spatafora J."/>
            <person name="Crous P."/>
            <person name="Grigoriev I."/>
        </authorList>
    </citation>
    <scope>NUCLEOTIDE SEQUENCE</scope>
    <source>
        <strain evidence="3">CBS 115976</strain>
    </source>
</reference>